<dbReference type="InterPro" id="IPR001789">
    <property type="entry name" value="Sig_transdc_resp-reg_receiver"/>
</dbReference>
<dbReference type="PANTHER" id="PTHR48111">
    <property type="entry name" value="REGULATOR OF RPOS"/>
    <property type="match status" value="1"/>
</dbReference>
<sequence>MKILLVEDDTLISAALAKLLTANQYEIDIAGDGQTGLDMAIAVEYDLILLDLQLPNLDGISLCKKLRLRDSYRQGLSQGYSKPILLLTAKNSNPDLVAGLDAGADDYVIKPYNSEALLARIRALFRRSGASDLDSSSSLTWGNLCLNLTAATVTFGKEIISLTATEYKLLELFLQNPNRIFTRSAILDRLWEFDDPPTERAINTHIKDLRKKLKGAGFTEDIIETIYGMGYRLKPYPKETPENSSTPATQIDKSKENKPKKDIKAVNRVLEKFRNSFHAQVSILAQANTAILGGYLDPELHQNAKHEAHKLAGSMGSFGYPEGSRLAREIEHLLINDRPLTPGEISRFSDLVKGLEQELTKTPVTARSAPVNTSKNYRVLVIDDDPILTEKLLAEAELYGVRIKVTPNLAAARSRLALATPDVVLLDLTFPDTEEDGLILLRELKDKFPQLPVIVFTGRDSLADRLAVSRLGARQFIHKPATTEQIFQAISRVLPQEKTSEARVLIVDDDPAAVVTLSGFLNPWGLQVITLTKPERFWEMLIINSPNLVVLDWEMPKVSGLDLCQVIRQDVQWGNLPILVVTAHTDAESLSQAFAAGADDFITKPVLGPELVTRVLSRIERMRWRSVPASLPENKFSVS</sequence>
<evidence type="ECO:0000313" key="8">
    <source>
        <dbReference type="Proteomes" id="UP001204953"/>
    </source>
</evidence>
<protein>
    <submittedName>
        <fullName evidence="7">Response regulator</fullName>
    </submittedName>
</protein>
<dbReference type="Pfam" id="PF00072">
    <property type="entry name" value="Response_reg"/>
    <property type="match status" value="3"/>
</dbReference>
<dbReference type="SMART" id="SM00448">
    <property type="entry name" value="REC"/>
    <property type="match status" value="3"/>
</dbReference>
<dbReference type="AlphaFoldDB" id="A0AAE3KM04"/>
<feature type="domain" description="Response regulatory" evidence="5">
    <location>
        <begin position="378"/>
        <end position="494"/>
    </location>
</feature>
<dbReference type="GO" id="GO:0000156">
    <property type="term" value="F:phosphorelay response regulator activity"/>
    <property type="evidence" value="ECO:0007669"/>
    <property type="project" value="TreeGrafter"/>
</dbReference>
<dbReference type="SUPFAM" id="SSF47226">
    <property type="entry name" value="Histidine-containing phosphotransfer domain, HPT domain"/>
    <property type="match status" value="1"/>
</dbReference>
<dbReference type="InterPro" id="IPR001867">
    <property type="entry name" value="OmpR/PhoB-type_DNA-bd"/>
</dbReference>
<evidence type="ECO:0000313" key="7">
    <source>
        <dbReference type="EMBL" id="MCP2728684.1"/>
    </source>
</evidence>
<name>A0AAE3KM04_9CYAN</name>
<feature type="DNA-binding region" description="OmpR/PhoB-type" evidence="3">
    <location>
        <begin position="136"/>
        <end position="235"/>
    </location>
</feature>
<keyword evidence="2" id="KW-0597">Phosphoprotein</keyword>
<dbReference type="InterPro" id="IPR036641">
    <property type="entry name" value="HPT_dom_sf"/>
</dbReference>
<dbReference type="RefSeq" id="WP_254011479.1">
    <property type="nucleotide sequence ID" value="NZ_JAMZMM010000068.1"/>
</dbReference>
<evidence type="ECO:0000256" key="1">
    <source>
        <dbReference type="ARBA" id="ARBA00023125"/>
    </source>
</evidence>
<feature type="modified residue" description="4-aspartylphosphate" evidence="2">
    <location>
        <position position="552"/>
    </location>
</feature>
<dbReference type="PANTHER" id="PTHR48111:SF15">
    <property type="entry name" value="OMPR SUBFAMILY"/>
    <property type="match status" value="1"/>
</dbReference>
<dbReference type="Gene3D" id="3.40.50.2300">
    <property type="match status" value="3"/>
</dbReference>
<dbReference type="InterPro" id="IPR039420">
    <property type="entry name" value="WalR-like"/>
</dbReference>
<evidence type="ECO:0000256" key="3">
    <source>
        <dbReference type="PROSITE-ProRule" id="PRU01091"/>
    </source>
</evidence>
<feature type="domain" description="Response regulatory" evidence="5">
    <location>
        <begin position="2"/>
        <end position="125"/>
    </location>
</feature>
<dbReference type="Pfam" id="PF01627">
    <property type="entry name" value="Hpt"/>
    <property type="match status" value="1"/>
</dbReference>
<dbReference type="EMBL" id="JAMZMM010000068">
    <property type="protein sequence ID" value="MCP2728684.1"/>
    <property type="molecule type" value="Genomic_DNA"/>
</dbReference>
<feature type="domain" description="OmpR/PhoB-type" evidence="6">
    <location>
        <begin position="136"/>
        <end position="235"/>
    </location>
</feature>
<dbReference type="GO" id="GO:0005829">
    <property type="term" value="C:cytosol"/>
    <property type="evidence" value="ECO:0007669"/>
    <property type="project" value="TreeGrafter"/>
</dbReference>
<evidence type="ECO:0000259" key="5">
    <source>
        <dbReference type="PROSITE" id="PS50110"/>
    </source>
</evidence>
<feature type="domain" description="Response regulatory" evidence="5">
    <location>
        <begin position="503"/>
        <end position="619"/>
    </location>
</feature>
<evidence type="ECO:0000256" key="4">
    <source>
        <dbReference type="SAM" id="MobiDB-lite"/>
    </source>
</evidence>
<accession>A0AAE3KM04</accession>
<dbReference type="InterPro" id="IPR016032">
    <property type="entry name" value="Sig_transdc_resp-reg_C-effctor"/>
</dbReference>
<dbReference type="CDD" id="cd00383">
    <property type="entry name" value="trans_reg_C"/>
    <property type="match status" value="1"/>
</dbReference>
<dbReference type="GO" id="GO:0000976">
    <property type="term" value="F:transcription cis-regulatory region binding"/>
    <property type="evidence" value="ECO:0007669"/>
    <property type="project" value="TreeGrafter"/>
</dbReference>
<reference evidence="7" key="1">
    <citation type="submission" date="2022-06" db="EMBL/GenBank/DDBJ databases">
        <title>New cyanobacteria of genus Symplocastrum in benthos of Lake Baikal.</title>
        <authorList>
            <person name="Sorokovikova E."/>
            <person name="Tikhonova I."/>
            <person name="Krasnopeev A."/>
            <person name="Evseev P."/>
            <person name="Gladkikh A."/>
            <person name="Belykh O."/>
        </authorList>
    </citation>
    <scope>NUCLEOTIDE SEQUENCE</scope>
    <source>
        <strain evidence="7">BBK-W-15</strain>
    </source>
</reference>
<dbReference type="GO" id="GO:0032993">
    <property type="term" value="C:protein-DNA complex"/>
    <property type="evidence" value="ECO:0007669"/>
    <property type="project" value="TreeGrafter"/>
</dbReference>
<dbReference type="InterPro" id="IPR008207">
    <property type="entry name" value="Sig_transdc_His_kin_Hpt_dom"/>
</dbReference>
<gene>
    <name evidence="7" type="ORF">NJ959_09405</name>
</gene>
<dbReference type="GO" id="GO:0006355">
    <property type="term" value="P:regulation of DNA-templated transcription"/>
    <property type="evidence" value="ECO:0007669"/>
    <property type="project" value="InterPro"/>
</dbReference>
<keyword evidence="1 3" id="KW-0238">DNA-binding</keyword>
<evidence type="ECO:0000256" key="2">
    <source>
        <dbReference type="PROSITE-ProRule" id="PRU00169"/>
    </source>
</evidence>
<dbReference type="Pfam" id="PF00486">
    <property type="entry name" value="Trans_reg_C"/>
    <property type="match status" value="1"/>
</dbReference>
<dbReference type="InterPro" id="IPR036388">
    <property type="entry name" value="WH-like_DNA-bd_sf"/>
</dbReference>
<dbReference type="CDD" id="cd00156">
    <property type="entry name" value="REC"/>
    <property type="match status" value="1"/>
</dbReference>
<organism evidence="7 8">
    <name type="scientific">Limnofasciculus baicalensis BBK-W-15</name>
    <dbReference type="NCBI Taxonomy" id="2699891"/>
    <lineage>
        <taxon>Bacteria</taxon>
        <taxon>Bacillati</taxon>
        <taxon>Cyanobacteriota</taxon>
        <taxon>Cyanophyceae</taxon>
        <taxon>Coleofasciculales</taxon>
        <taxon>Coleofasciculaceae</taxon>
        <taxon>Limnofasciculus</taxon>
        <taxon>Limnofasciculus baicalensis</taxon>
    </lineage>
</organism>
<dbReference type="Gene3D" id="1.20.120.160">
    <property type="entry name" value="HPT domain"/>
    <property type="match status" value="1"/>
</dbReference>
<comment type="caution">
    <text evidence="7">The sequence shown here is derived from an EMBL/GenBank/DDBJ whole genome shotgun (WGS) entry which is preliminary data.</text>
</comment>
<dbReference type="PROSITE" id="PS51755">
    <property type="entry name" value="OMPR_PHOB"/>
    <property type="match status" value="1"/>
</dbReference>
<dbReference type="SUPFAM" id="SSF52172">
    <property type="entry name" value="CheY-like"/>
    <property type="match status" value="3"/>
</dbReference>
<feature type="compositionally biased region" description="Basic and acidic residues" evidence="4">
    <location>
        <begin position="252"/>
        <end position="261"/>
    </location>
</feature>
<evidence type="ECO:0000259" key="6">
    <source>
        <dbReference type="PROSITE" id="PS51755"/>
    </source>
</evidence>
<keyword evidence="8" id="KW-1185">Reference proteome</keyword>
<feature type="modified residue" description="4-aspartylphosphate" evidence="2">
    <location>
        <position position="427"/>
    </location>
</feature>
<feature type="region of interest" description="Disordered" evidence="4">
    <location>
        <begin position="236"/>
        <end position="261"/>
    </location>
</feature>
<dbReference type="Proteomes" id="UP001204953">
    <property type="component" value="Unassembled WGS sequence"/>
</dbReference>
<dbReference type="Gene3D" id="1.10.10.10">
    <property type="entry name" value="Winged helix-like DNA-binding domain superfamily/Winged helix DNA-binding domain"/>
    <property type="match status" value="1"/>
</dbReference>
<proteinExistence type="predicted"/>
<dbReference type="InterPro" id="IPR011006">
    <property type="entry name" value="CheY-like_superfamily"/>
</dbReference>
<dbReference type="PROSITE" id="PS50110">
    <property type="entry name" value="RESPONSE_REGULATORY"/>
    <property type="match status" value="3"/>
</dbReference>
<dbReference type="SUPFAM" id="SSF46894">
    <property type="entry name" value="C-terminal effector domain of the bipartite response regulators"/>
    <property type="match status" value="1"/>
</dbReference>
<dbReference type="SMART" id="SM00862">
    <property type="entry name" value="Trans_reg_C"/>
    <property type="match status" value="1"/>
</dbReference>
<feature type="modified residue" description="4-aspartylphosphate" evidence="2">
    <location>
        <position position="51"/>
    </location>
</feature>
<feature type="compositionally biased region" description="Polar residues" evidence="4">
    <location>
        <begin position="242"/>
        <end position="251"/>
    </location>
</feature>